<proteinExistence type="inferred from homology"/>
<comment type="similarity">
    <text evidence="5">Belongs to the apyrase family.</text>
</comment>
<dbReference type="FunFam" id="2.120.10.100:FF:000001">
    <property type="entry name" value="Soluble calcium-activated nucleotidase 1"/>
    <property type="match status" value="1"/>
</dbReference>
<feature type="binding site" evidence="6">
    <location>
        <position position="289"/>
    </location>
    <ligand>
        <name>Ca(2+)</name>
        <dbReference type="ChEBI" id="CHEBI:29108"/>
    </ligand>
</feature>
<feature type="binding site" evidence="6">
    <location>
        <position position="104"/>
    </location>
    <ligand>
        <name>Ca(2+)</name>
        <dbReference type="ChEBI" id="CHEBI:29108"/>
    </ligand>
</feature>
<reference evidence="7" key="1">
    <citation type="submission" date="2012-09" db="EMBL/GenBank/DDBJ databases">
        <authorList>
            <person name="Martin A.A."/>
        </authorList>
    </citation>
    <scope>NUCLEOTIDE SEQUENCE</scope>
</reference>
<name>A0A0K0D5M7_ANGCA</name>
<dbReference type="Gene3D" id="2.120.10.100">
    <property type="entry name" value="Apyrase"/>
    <property type="match status" value="1"/>
</dbReference>
<dbReference type="PANTHER" id="PTHR13023:SF2">
    <property type="entry name" value="SOLUBLE CALCIUM-ACTIVATED NUCLEOTIDASE 1"/>
    <property type="match status" value="1"/>
</dbReference>
<dbReference type="SUPFAM" id="SSF101887">
    <property type="entry name" value="Apyrase"/>
    <property type="match status" value="1"/>
</dbReference>
<accession>A0A0K0D5M7</accession>
<evidence type="ECO:0000313" key="7">
    <source>
        <dbReference type="Proteomes" id="UP000035642"/>
    </source>
</evidence>
<dbReference type="PANTHER" id="PTHR13023">
    <property type="entry name" value="APYRASE"/>
    <property type="match status" value="1"/>
</dbReference>
<evidence type="ECO:0000313" key="8">
    <source>
        <dbReference type="WBParaSite" id="ACAC_0000537201-mRNA-1"/>
    </source>
</evidence>
<feature type="binding site" evidence="6">
    <location>
        <position position="174"/>
    </location>
    <ligand>
        <name>Ca(2+)</name>
        <dbReference type="ChEBI" id="CHEBI:29108"/>
    </ligand>
</feature>
<feature type="binding site" evidence="6">
    <location>
        <position position="236"/>
    </location>
    <ligand>
        <name>Ca(2+)</name>
        <dbReference type="ChEBI" id="CHEBI:29108"/>
    </ligand>
</feature>
<protein>
    <submittedName>
        <fullName evidence="8">Apyrase</fullName>
    </submittedName>
</protein>
<dbReference type="STRING" id="6313.A0A0K0D5M7"/>
<dbReference type="InterPro" id="IPR009283">
    <property type="entry name" value="Apyrase"/>
</dbReference>
<keyword evidence="2 6" id="KW-0479">Metal-binding</keyword>
<dbReference type="GO" id="GO:0045134">
    <property type="term" value="F:UDP phosphatase activity"/>
    <property type="evidence" value="ECO:0007669"/>
    <property type="project" value="TreeGrafter"/>
</dbReference>
<sequence>MDEDSKSVTSWTWRAVIRRGNLTIDHDQTNVTVTWINDSDKNLTTPFNYKGRAMELSDLSKFNGRLLSPDDKTGLLYEIKNNKAIPWLFLNSGPGNSTKGMKAEWTTLYGGHLIVGGHGTEYRNKNGAVVSEDSMWIKVISGSGEVKSCNWKYIYKRLLKAVNLTGCGAYLTHEAAQWSSIHQKWFFLPRKESNETYNETVDEQKGTNLLLIGNPNLTEVDVVRIGNLTHPERGFSAFEFIPETNDTLIVALKSEEVKGNATKSYITVFNISGHVLLDDQQLEDDYKFEGIYFV</sequence>
<dbReference type="WBParaSite" id="ACAC_0000537201-mRNA-1">
    <property type="protein sequence ID" value="ACAC_0000537201-mRNA-1"/>
    <property type="gene ID" value="ACAC_0000537201"/>
</dbReference>
<evidence type="ECO:0000256" key="3">
    <source>
        <dbReference type="ARBA" id="ARBA00022801"/>
    </source>
</evidence>
<evidence type="ECO:0000256" key="6">
    <source>
        <dbReference type="PIRSR" id="PIRSR609283-1"/>
    </source>
</evidence>
<keyword evidence="7" id="KW-1185">Reference proteome</keyword>
<dbReference type="GO" id="GO:0005509">
    <property type="term" value="F:calcium ion binding"/>
    <property type="evidence" value="ECO:0007669"/>
    <property type="project" value="InterPro"/>
</dbReference>
<dbReference type="InterPro" id="IPR036258">
    <property type="entry name" value="Apyrase_sf"/>
</dbReference>
<organism evidence="7 8">
    <name type="scientific">Angiostrongylus cantonensis</name>
    <name type="common">Rat lungworm</name>
    <dbReference type="NCBI Taxonomy" id="6313"/>
    <lineage>
        <taxon>Eukaryota</taxon>
        <taxon>Metazoa</taxon>
        <taxon>Ecdysozoa</taxon>
        <taxon>Nematoda</taxon>
        <taxon>Chromadorea</taxon>
        <taxon>Rhabditida</taxon>
        <taxon>Rhabditina</taxon>
        <taxon>Rhabditomorpha</taxon>
        <taxon>Strongyloidea</taxon>
        <taxon>Metastrongylidae</taxon>
        <taxon>Angiostrongylus</taxon>
    </lineage>
</organism>
<dbReference type="Pfam" id="PF06079">
    <property type="entry name" value="Apyrase"/>
    <property type="match status" value="1"/>
</dbReference>
<dbReference type="GO" id="GO:0030166">
    <property type="term" value="P:proteoglycan biosynthetic process"/>
    <property type="evidence" value="ECO:0007669"/>
    <property type="project" value="TreeGrafter"/>
</dbReference>
<feature type="binding site" evidence="6">
    <location>
        <position position="57"/>
    </location>
    <ligand>
        <name>Ca(2+)</name>
        <dbReference type="ChEBI" id="CHEBI:29108"/>
    </ligand>
</feature>
<reference evidence="8" key="2">
    <citation type="submission" date="2017-02" db="UniProtKB">
        <authorList>
            <consortium name="WormBaseParasite"/>
        </authorList>
    </citation>
    <scope>IDENTIFICATION</scope>
</reference>
<dbReference type="AlphaFoldDB" id="A0A0K0D5M7"/>
<evidence type="ECO:0000256" key="5">
    <source>
        <dbReference type="ARBA" id="ARBA00025738"/>
    </source>
</evidence>
<dbReference type="Proteomes" id="UP000035642">
    <property type="component" value="Unassembled WGS sequence"/>
</dbReference>
<evidence type="ECO:0000256" key="1">
    <source>
        <dbReference type="ARBA" id="ARBA00001913"/>
    </source>
</evidence>
<comment type="cofactor">
    <cofactor evidence="1 6">
        <name>Ca(2+)</name>
        <dbReference type="ChEBI" id="CHEBI:29108"/>
    </cofactor>
</comment>
<evidence type="ECO:0000256" key="4">
    <source>
        <dbReference type="ARBA" id="ARBA00022837"/>
    </source>
</evidence>
<keyword evidence="4 6" id="KW-0106">Calcium</keyword>
<evidence type="ECO:0000256" key="2">
    <source>
        <dbReference type="ARBA" id="ARBA00022723"/>
    </source>
</evidence>
<keyword evidence="3" id="KW-0378">Hydrolase</keyword>
<dbReference type="GO" id="GO:0004382">
    <property type="term" value="F:GDP phosphatase activity"/>
    <property type="evidence" value="ECO:0007669"/>
    <property type="project" value="TreeGrafter"/>
</dbReference>
<feature type="binding site" evidence="6">
    <location>
        <position position="58"/>
    </location>
    <ligand>
        <name>Ca(2+)</name>
        <dbReference type="ChEBI" id="CHEBI:29108"/>
    </ligand>
</feature>